<dbReference type="PANTHER" id="PTHR33405:SF17">
    <property type="entry name" value="PROTEIN FLC EXPRESSOR"/>
    <property type="match status" value="1"/>
</dbReference>
<dbReference type="GO" id="GO:0009908">
    <property type="term" value="P:flower development"/>
    <property type="evidence" value="ECO:0007669"/>
    <property type="project" value="UniProtKB-KW"/>
</dbReference>
<keyword evidence="2" id="KW-0217">Developmental protein</keyword>
<organism evidence="7 8">
    <name type="scientific">Phtheirospermum japonicum</name>
    <dbReference type="NCBI Taxonomy" id="374723"/>
    <lineage>
        <taxon>Eukaryota</taxon>
        <taxon>Viridiplantae</taxon>
        <taxon>Streptophyta</taxon>
        <taxon>Embryophyta</taxon>
        <taxon>Tracheophyta</taxon>
        <taxon>Spermatophyta</taxon>
        <taxon>Magnoliopsida</taxon>
        <taxon>eudicotyledons</taxon>
        <taxon>Gunneridae</taxon>
        <taxon>Pentapetalae</taxon>
        <taxon>asterids</taxon>
        <taxon>lamiids</taxon>
        <taxon>Lamiales</taxon>
        <taxon>Orobanchaceae</taxon>
        <taxon>Orobanchaceae incertae sedis</taxon>
        <taxon>Phtheirospermum</taxon>
    </lineage>
</organism>
<dbReference type="AlphaFoldDB" id="A0A830DDS9"/>
<evidence type="ECO:0000256" key="1">
    <source>
        <dbReference type="ARBA" id="ARBA00005405"/>
    </source>
</evidence>
<dbReference type="OrthoDB" id="1928946at2759"/>
<evidence type="ECO:0000256" key="6">
    <source>
        <dbReference type="SAM" id="Coils"/>
    </source>
</evidence>
<dbReference type="EMBL" id="BMAC01002042">
    <property type="protein sequence ID" value="GFQ07869.1"/>
    <property type="molecule type" value="Genomic_DNA"/>
</dbReference>
<keyword evidence="8" id="KW-1185">Reference proteome</keyword>
<comment type="caution">
    <text evidence="7">The sequence shown here is derived from an EMBL/GenBank/DDBJ whole genome shotgun (WGS) entry which is preliminary data.</text>
</comment>
<dbReference type="InterPro" id="IPR040353">
    <property type="entry name" value="FLX/FLX-like"/>
</dbReference>
<name>A0A830DDS9_9LAMI</name>
<evidence type="ECO:0000313" key="7">
    <source>
        <dbReference type="EMBL" id="GFQ07869.1"/>
    </source>
</evidence>
<dbReference type="PANTHER" id="PTHR33405">
    <property type="entry name" value="PROTEIN FLX-LIKE 2"/>
    <property type="match status" value="1"/>
</dbReference>
<sequence length="189" mass="21560">MEDRVAAQRREIQTLLLDNQRLAATHVALKQDVAAAQDDLRRLSAAASSVKADRDAQVREIYERSLKSEAEARSTDGLPAELGRVRADIKELRAERNLLSDRLTDIEVDIARAQSELRQVPELKSEIEATQRDIQRGRAAIEYERKMHSTNFELSEAMEKHVVSMAREADILRSELANADKSRFDFIRY</sequence>
<reference evidence="7" key="1">
    <citation type="submission" date="2020-07" db="EMBL/GenBank/DDBJ databases">
        <title>Ethylene signaling mediates host invasion by parasitic plants.</title>
        <authorList>
            <person name="Yoshida S."/>
        </authorList>
    </citation>
    <scope>NUCLEOTIDE SEQUENCE</scope>
    <source>
        <strain evidence="7">Okayama</strain>
    </source>
</reference>
<evidence type="ECO:0000256" key="5">
    <source>
        <dbReference type="ARBA" id="ARBA00023089"/>
    </source>
</evidence>
<feature type="coiled-coil region" evidence="6">
    <location>
        <begin position="82"/>
        <end position="133"/>
    </location>
</feature>
<comment type="similarity">
    <text evidence="1">Belongs to the FLX family.</text>
</comment>
<dbReference type="GO" id="GO:0030154">
    <property type="term" value="P:cell differentiation"/>
    <property type="evidence" value="ECO:0007669"/>
    <property type="project" value="UniProtKB-KW"/>
</dbReference>
<protein>
    <submittedName>
        <fullName evidence="7">Protein flx-like 1</fullName>
    </submittedName>
</protein>
<accession>A0A830DDS9</accession>
<proteinExistence type="inferred from homology"/>
<keyword evidence="5" id="KW-0287">Flowering</keyword>
<keyword evidence="4 6" id="KW-0175">Coiled coil</keyword>
<evidence type="ECO:0000256" key="2">
    <source>
        <dbReference type="ARBA" id="ARBA00022473"/>
    </source>
</evidence>
<evidence type="ECO:0000256" key="4">
    <source>
        <dbReference type="ARBA" id="ARBA00023054"/>
    </source>
</evidence>
<evidence type="ECO:0000256" key="3">
    <source>
        <dbReference type="ARBA" id="ARBA00022782"/>
    </source>
</evidence>
<gene>
    <name evidence="7" type="ORF">PHJA_002930900</name>
</gene>
<keyword evidence="3" id="KW-0221">Differentiation</keyword>
<dbReference type="Proteomes" id="UP000653305">
    <property type="component" value="Unassembled WGS sequence"/>
</dbReference>
<evidence type="ECO:0000313" key="8">
    <source>
        <dbReference type="Proteomes" id="UP000653305"/>
    </source>
</evidence>